<comment type="caution">
    <text evidence="2">The sequence shown here is derived from an EMBL/GenBank/DDBJ whole genome shotgun (WGS) entry which is preliminary data.</text>
</comment>
<dbReference type="EMBL" id="SBIW01000012">
    <property type="protein sequence ID" value="RWY47866.1"/>
    <property type="molecule type" value="Genomic_DNA"/>
</dbReference>
<name>A0A3S3UPV7_9SPHI</name>
<dbReference type="OrthoDB" id="9825014at2"/>
<gene>
    <name evidence="2" type="ORF">EPL05_19940</name>
</gene>
<dbReference type="InterPro" id="IPR022720">
    <property type="entry name" value="Motility-assoc_prot_GldM_N"/>
</dbReference>
<dbReference type="Pfam" id="PF12081">
    <property type="entry name" value="GldM_1st"/>
    <property type="match status" value="1"/>
</dbReference>
<dbReference type="Proteomes" id="UP000286701">
    <property type="component" value="Unassembled WGS sequence"/>
</dbReference>
<protein>
    <recommendedName>
        <fullName evidence="1">Gliding motility-associated protein GldM N-terminal domain-containing protein</fullName>
    </recommendedName>
</protein>
<feature type="domain" description="Gliding motility-associated protein GldM N-terminal" evidence="1">
    <location>
        <begin position="30"/>
        <end position="209"/>
    </location>
</feature>
<dbReference type="AlphaFoldDB" id="A0A3S3UPV7"/>
<accession>A0A3S3UPV7</accession>
<keyword evidence="3" id="KW-1185">Reference proteome</keyword>
<proteinExistence type="predicted"/>
<evidence type="ECO:0000313" key="3">
    <source>
        <dbReference type="Proteomes" id="UP000286701"/>
    </source>
</evidence>
<evidence type="ECO:0000313" key="2">
    <source>
        <dbReference type="EMBL" id="RWY47866.1"/>
    </source>
</evidence>
<organism evidence="2 3">
    <name type="scientific">Mucilaginibacter gilvus</name>
    <dbReference type="NCBI Taxonomy" id="2305909"/>
    <lineage>
        <taxon>Bacteria</taxon>
        <taxon>Pseudomonadati</taxon>
        <taxon>Bacteroidota</taxon>
        <taxon>Sphingobacteriia</taxon>
        <taxon>Sphingobacteriales</taxon>
        <taxon>Sphingobacteriaceae</taxon>
        <taxon>Mucilaginibacter</taxon>
    </lineage>
</organism>
<evidence type="ECO:0000259" key="1">
    <source>
        <dbReference type="Pfam" id="PF12081"/>
    </source>
</evidence>
<sequence>MKRKAVWILLIILAATGLIAYAWVSIPTNLLNSFDVITKSLDASRKRLDSSINVSYQTFKNKAHNRDAEKASNLLLRAKRATAAVNELMDHIDLIRHELREVVFTNSAGNDNLNYSAYLMIRRGKATVLKKEIDSTGQRLISLLSADAKNTTISLEAKDPKPLNGEAPQSWQVSYFGEGIPLRAVIATLAKIEVDARDSEYKVIKKILAEGDHEFLRR</sequence>
<reference evidence="2 3" key="1">
    <citation type="submission" date="2019-01" db="EMBL/GenBank/DDBJ databases">
        <title>Mucilaginibacter antarcticum sp. nov., isolated from antarctic soil.</title>
        <authorList>
            <person name="Yan Y.-Q."/>
            <person name="Du Z.-J."/>
        </authorList>
    </citation>
    <scope>NUCLEOTIDE SEQUENCE [LARGE SCALE GENOMIC DNA]</scope>
    <source>
        <strain evidence="2 3">F01003</strain>
    </source>
</reference>
<dbReference type="RefSeq" id="WP_128535760.1">
    <property type="nucleotide sequence ID" value="NZ_SBIW01000012.1"/>
</dbReference>